<reference evidence="3 4" key="1">
    <citation type="submission" date="2024-12" db="EMBL/GenBank/DDBJ databases">
        <title>The unique morphological basis and parallel evolutionary history of personate flowers in Penstemon.</title>
        <authorList>
            <person name="Depatie T.H."/>
            <person name="Wessinger C.A."/>
        </authorList>
    </citation>
    <scope>NUCLEOTIDE SEQUENCE [LARGE SCALE GENOMIC DNA]</scope>
    <source>
        <strain evidence="3">WTNN_2</strain>
        <tissue evidence="3">Leaf</tissue>
    </source>
</reference>
<dbReference type="SMART" id="SM00360">
    <property type="entry name" value="RRM"/>
    <property type="match status" value="1"/>
</dbReference>
<protein>
    <recommendedName>
        <fullName evidence="2">RRM domain-containing protein</fullName>
    </recommendedName>
</protein>
<evidence type="ECO:0000256" key="1">
    <source>
        <dbReference type="PROSITE-ProRule" id="PRU00176"/>
    </source>
</evidence>
<accession>A0ABD3RKB8</accession>
<feature type="domain" description="RRM" evidence="2">
    <location>
        <begin position="1"/>
        <end position="73"/>
    </location>
</feature>
<keyword evidence="1" id="KW-0694">RNA-binding</keyword>
<proteinExistence type="predicted"/>
<dbReference type="EMBL" id="JBJXBP010000008">
    <property type="protein sequence ID" value="KAL3812767.1"/>
    <property type="molecule type" value="Genomic_DNA"/>
</dbReference>
<evidence type="ECO:0000313" key="4">
    <source>
        <dbReference type="Proteomes" id="UP001634393"/>
    </source>
</evidence>
<keyword evidence="4" id="KW-1185">Reference proteome</keyword>
<dbReference type="PROSITE" id="PS50102">
    <property type="entry name" value="RRM"/>
    <property type="match status" value="1"/>
</dbReference>
<gene>
    <name evidence="3" type="ORF">ACJIZ3_014035</name>
</gene>
<name>A0ABD3RKB8_9LAMI</name>
<dbReference type="PANTHER" id="PTHR48034">
    <property type="entry name" value="TRANSFORMER-2 SEX-DETERMINING PROTEIN-RELATED"/>
    <property type="match status" value="1"/>
</dbReference>
<sequence length="111" mass="13210">MVYLVFRPEDLRAPFERYGPIKDVYLPKNYYTGESRGFGFVKFRYPEDATEAKNHLDRSVLGGREIRIVFAEENRKTPQEMSKVTRIRYFFNTFLLILSRKPQETESFNVS</sequence>
<organism evidence="3 4">
    <name type="scientific">Penstemon smallii</name>
    <dbReference type="NCBI Taxonomy" id="265156"/>
    <lineage>
        <taxon>Eukaryota</taxon>
        <taxon>Viridiplantae</taxon>
        <taxon>Streptophyta</taxon>
        <taxon>Embryophyta</taxon>
        <taxon>Tracheophyta</taxon>
        <taxon>Spermatophyta</taxon>
        <taxon>Magnoliopsida</taxon>
        <taxon>eudicotyledons</taxon>
        <taxon>Gunneridae</taxon>
        <taxon>Pentapetalae</taxon>
        <taxon>asterids</taxon>
        <taxon>lamiids</taxon>
        <taxon>Lamiales</taxon>
        <taxon>Plantaginaceae</taxon>
        <taxon>Cheloneae</taxon>
        <taxon>Penstemon</taxon>
    </lineage>
</organism>
<dbReference type="InterPro" id="IPR035979">
    <property type="entry name" value="RBD_domain_sf"/>
</dbReference>
<dbReference type="AlphaFoldDB" id="A0ABD3RKB8"/>
<dbReference type="InterPro" id="IPR012677">
    <property type="entry name" value="Nucleotide-bd_a/b_plait_sf"/>
</dbReference>
<dbReference type="InterPro" id="IPR000504">
    <property type="entry name" value="RRM_dom"/>
</dbReference>
<dbReference type="Gene3D" id="3.30.70.330">
    <property type="match status" value="1"/>
</dbReference>
<dbReference type="Pfam" id="PF00076">
    <property type="entry name" value="RRM_1"/>
    <property type="match status" value="1"/>
</dbReference>
<comment type="caution">
    <text evidence="3">The sequence shown here is derived from an EMBL/GenBank/DDBJ whole genome shotgun (WGS) entry which is preliminary data.</text>
</comment>
<evidence type="ECO:0000313" key="3">
    <source>
        <dbReference type="EMBL" id="KAL3812767.1"/>
    </source>
</evidence>
<dbReference type="Proteomes" id="UP001634393">
    <property type="component" value="Unassembled WGS sequence"/>
</dbReference>
<dbReference type="InterPro" id="IPR050441">
    <property type="entry name" value="RBM"/>
</dbReference>
<dbReference type="GO" id="GO:0003723">
    <property type="term" value="F:RNA binding"/>
    <property type="evidence" value="ECO:0007669"/>
    <property type="project" value="UniProtKB-UniRule"/>
</dbReference>
<evidence type="ECO:0000259" key="2">
    <source>
        <dbReference type="PROSITE" id="PS50102"/>
    </source>
</evidence>
<dbReference type="SUPFAM" id="SSF54928">
    <property type="entry name" value="RNA-binding domain, RBD"/>
    <property type="match status" value="1"/>
</dbReference>